<dbReference type="EMBL" id="CALLCH030000013">
    <property type="protein sequence ID" value="CAI4215950.1"/>
    <property type="molecule type" value="Genomic_DNA"/>
</dbReference>
<dbReference type="Gene3D" id="3.30.559.10">
    <property type="entry name" value="Chloramphenicol acetyltransferase-like domain"/>
    <property type="match status" value="2"/>
</dbReference>
<name>A0A9P1MAN4_9PEZI</name>
<reference evidence="5" key="1">
    <citation type="submission" date="2022-11" db="EMBL/GenBank/DDBJ databases">
        <authorList>
            <person name="Scott C."/>
            <person name="Bruce N."/>
        </authorList>
    </citation>
    <scope>NUCLEOTIDE SEQUENCE</scope>
</reference>
<dbReference type="AlphaFoldDB" id="A0A9P1MAN4"/>
<keyword evidence="4" id="KW-0012">Acyltransferase</keyword>
<accession>A0A9P1MAN4</accession>
<evidence type="ECO:0000256" key="2">
    <source>
        <dbReference type="ARBA" id="ARBA00009861"/>
    </source>
</evidence>
<evidence type="ECO:0000256" key="1">
    <source>
        <dbReference type="ARBA" id="ARBA00005179"/>
    </source>
</evidence>
<evidence type="ECO:0000313" key="5">
    <source>
        <dbReference type="EMBL" id="CAI4215950.1"/>
    </source>
</evidence>
<dbReference type="GO" id="GO:0016746">
    <property type="term" value="F:acyltransferase activity"/>
    <property type="evidence" value="ECO:0007669"/>
    <property type="project" value="UniProtKB-KW"/>
</dbReference>
<evidence type="ECO:0000256" key="3">
    <source>
        <dbReference type="ARBA" id="ARBA00022679"/>
    </source>
</evidence>
<dbReference type="PANTHER" id="PTHR31896:SF69">
    <property type="entry name" value="FAMILY REGULATORY PROTEIN, PUTATIVE (AFU_ORTHOLOGUE AFUA_3G14730)-RELATED"/>
    <property type="match status" value="1"/>
</dbReference>
<keyword evidence="3" id="KW-0808">Transferase</keyword>
<dbReference type="OrthoDB" id="21502at2759"/>
<dbReference type="PANTHER" id="PTHR31896">
    <property type="entry name" value="FAMILY REGULATORY PROTEIN, PUTATIVE (AFU_ORTHOLOGUE AFUA_3G14730)-RELATED"/>
    <property type="match status" value="1"/>
</dbReference>
<protein>
    <submittedName>
        <fullName evidence="5">Uncharacterized protein</fullName>
    </submittedName>
</protein>
<proteinExistence type="inferred from homology"/>
<dbReference type="InterPro" id="IPR051283">
    <property type="entry name" value="Sec_Metabolite_Acyltrans"/>
</dbReference>
<dbReference type="Proteomes" id="UP000838763">
    <property type="component" value="Unassembled WGS sequence"/>
</dbReference>
<gene>
    <name evidence="5" type="ORF">PPNO1_LOCUS5623</name>
</gene>
<evidence type="ECO:0000313" key="6">
    <source>
        <dbReference type="Proteomes" id="UP000838763"/>
    </source>
</evidence>
<dbReference type="Pfam" id="PF02458">
    <property type="entry name" value="Transferase"/>
    <property type="match status" value="1"/>
</dbReference>
<comment type="pathway">
    <text evidence="1">Secondary metabolite biosynthesis.</text>
</comment>
<comment type="similarity">
    <text evidence="2">Belongs to the plant acyltransferase family.</text>
</comment>
<evidence type="ECO:0000256" key="4">
    <source>
        <dbReference type="ARBA" id="ARBA00023315"/>
    </source>
</evidence>
<sequence>MWPFTNAAPSAPPAVTSDLVIPLSAEDDTKINRDLLLNLMLRFDVVLDPTKLTESLDKLLARPDWRKLGARLRQNSDVEFRKTGISSPDHFDEDRPAYTYTQLRFDVRIHEHPVASRIPSGFSGEVPANIANPNDFNELMRDQSTPTHINDYLTQDRPQLGLHVTSFADATLVCISWPHTLWDAMGRREFLLAWTSLLAGREDQVLPLNGFDVTPLSEFCNDPKEEYKLLPKRLSIAQLIIFGLRLWFESFWYKEEETRVVCLPASYIQRTKAEAVASLKQAASAAGEPTDRIFLSDGDIISAWGTKLLAEHLPFGRNQTICLLNAFGWRELLAPDVLPRSKAYIANASSGIFTYLRGGEVVSQPLGHSAGRVRQSIKDLGTRAQLEASVKLTRDSMRATGHPPLYGDATMQLVVVSNWSKAKFFEMDFSPAIVPGAPFAKGVEPVGKASYIQVCGISGGYSLRNAFQVSGKDGQGNYWVATTLRKHVWDSINKAWDKKETHQRVKN</sequence>
<organism evidence="5 6">
    <name type="scientific">Parascedosporium putredinis</name>
    <dbReference type="NCBI Taxonomy" id="1442378"/>
    <lineage>
        <taxon>Eukaryota</taxon>
        <taxon>Fungi</taxon>
        <taxon>Dikarya</taxon>
        <taxon>Ascomycota</taxon>
        <taxon>Pezizomycotina</taxon>
        <taxon>Sordariomycetes</taxon>
        <taxon>Hypocreomycetidae</taxon>
        <taxon>Microascales</taxon>
        <taxon>Microascaceae</taxon>
        <taxon>Parascedosporium</taxon>
    </lineage>
</organism>
<dbReference type="InterPro" id="IPR023213">
    <property type="entry name" value="CAT-like_dom_sf"/>
</dbReference>
<comment type="caution">
    <text evidence="5">The sequence shown here is derived from an EMBL/GenBank/DDBJ whole genome shotgun (WGS) entry which is preliminary data.</text>
</comment>
<keyword evidence="6" id="KW-1185">Reference proteome</keyword>